<proteinExistence type="predicted"/>
<gene>
    <name evidence="3" type="ORF">C2845_PM15G08230</name>
</gene>
<feature type="region of interest" description="Disordered" evidence="1">
    <location>
        <begin position="114"/>
        <end position="141"/>
    </location>
</feature>
<reference evidence="4" key="1">
    <citation type="journal article" date="2019" name="Nat. Commun.">
        <title>The genome of broomcorn millet.</title>
        <authorList>
            <person name="Zou C."/>
            <person name="Miki D."/>
            <person name="Li D."/>
            <person name="Tang Q."/>
            <person name="Xiao L."/>
            <person name="Rajput S."/>
            <person name="Deng P."/>
            <person name="Jia W."/>
            <person name="Huang R."/>
            <person name="Zhang M."/>
            <person name="Sun Y."/>
            <person name="Hu J."/>
            <person name="Fu X."/>
            <person name="Schnable P.S."/>
            <person name="Li F."/>
            <person name="Zhang H."/>
            <person name="Feng B."/>
            <person name="Zhu X."/>
            <person name="Liu R."/>
            <person name="Schnable J.C."/>
            <person name="Zhu J.-K."/>
            <person name="Zhang H."/>
        </authorList>
    </citation>
    <scope>NUCLEOTIDE SEQUENCE [LARGE SCALE GENOMIC DNA]</scope>
</reference>
<dbReference type="STRING" id="4540.A0A3L6Q8M2"/>
<accession>A0A3L6Q8M2</accession>
<dbReference type="Pfam" id="PF13087">
    <property type="entry name" value="AAA_12"/>
    <property type="match status" value="1"/>
</dbReference>
<feature type="domain" description="DNA2/NAM7 helicase-like C-terminal" evidence="2">
    <location>
        <begin position="11"/>
        <end position="43"/>
    </location>
</feature>
<dbReference type="OrthoDB" id="6513042at2759"/>
<name>A0A3L6Q8M2_PANMI</name>
<organism evidence="3 4">
    <name type="scientific">Panicum miliaceum</name>
    <name type="common">Proso millet</name>
    <name type="synonym">Broomcorn millet</name>
    <dbReference type="NCBI Taxonomy" id="4540"/>
    <lineage>
        <taxon>Eukaryota</taxon>
        <taxon>Viridiplantae</taxon>
        <taxon>Streptophyta</taxon>
        <taxon>Embryophyta</taxon>
        <taxon>Tracheophyta</taxon>
        <taxon>Spermatophyta</taxon>
        <taxon>Magnoliopsida</taxon>
        <taxon>Liliopsida</taxon>
        <taxon>Poales</taxon>
        <taxon>Poaceae</taxon>
        <taxon>PACMAD clade</taxon>
        <taxon>Panicoideae</taxon>
        <taxon>Panicodae</taxon>
        <taxon>Paniceae</taxon>
        <taxon>Panicinae</taxon>
        <taxon>Panicum</taxon>
        <taxon>Panicum sect. Panicum</taxon>
    </lineage>
</organism>
<feature type="compositionally biased region" description="Acidic residues" evidence="1">
    <location>
        <begin position="117"/>
        <end position="141"/>
    </location>
</feature>
<dbReference type="EMBL" id="PQIB02000013">
    <property type="protein sequence ID" value="RLM74491.1"/>
    <property type="molecule type" value="Genomic_DNA"/>
</dbReference>
<keyword evidence="4" id="KW-1185">Reference proteome</keyword>
<dbReference type="AlphaFoldDB" id="A0A3L6Q8M2"/>
<evidence type="ECO:0000256" key="1">
    <source>
        <dbReference type="SAM" id="MobiDB-lite"/>
    </source>
</evidence>
<dbReference type="InterPro" id="IPR027417">
    <property type="entry name" value="P-loop_NTPase"/>
</dbReference>
<sequence>MLKIQYRMHPEGREREVVIFTCVRCNKEQKIGFVSDFRRMNVCHHKSKKDKHWNNLVESAKERKSYFKVPKPFGAFFAEDNLKTMVVQKDPPAEPKAEAPEAMNEEAHRQVLVNVDAADDQADAGDDDDAAMDADDGGGDD</sequence>
<protein>
    <recommendedName>
        <fullName evidence="2">DNA2/NAM7 helicase-like C-terminal domain-containing protein</fullName>
    </recommendedName>
</protein>
<dbReference type="InterPro" id="IPR041679">
    <property type="entry name" value="DNA2/NAM7-like_C"/>
</dbReference>
<evidence type="ECO:0000259" key="2">
    <source>
        <dbReference type="Pfam" id="PF13087"/>
    </source>
</evidence>
<evidence type="ECO:0000313" key="4">
    <source>
        <dbReference type="Proteomes" id="UP000275267"/>
    </source>
</evidence>
<comment type="caution">
    <text evidence="3">The sequence shown here is derived from an EMBL/GenBank/DDBJ whole genome shotgun (WGS) entry which is preliminary data.</text>
</comment>
<evidence type="ECO:0000313" key="3">
    <source>
        <dbReference type="EMBL" id="RLM74491.1"/>
    </source>
</evidence>
<dbReference type="Gene3D" id="3.40.50.300">
    <property type="entry name" value="P-loop containing nucleotide triphosphate hydrolases"/>
    <property type="match status" value="1"/>
</dbReference>
<dbReference type="Proteomes" id="UP000275267">
    <property type="component" value="Unassembled WGS sequence"/>
</dbReference>